<accession>A0A0E9WP42</accession>
<dbReference type="EMBL" id="GBXM01016373">
    <property type="protein sequence ID" value="JAH92204.1"/>
    <property type="molecule type" value="Transcribed_RNA"/>
</dbReference>
<evidence type="ECO:0000313" key="2">
    <source>
        <dbReference type="EMBL" id="JAH92204.1"/>
    </source>
</evidence>
<sequence>MASIIKPRGCQKHLQLDHLSLSLWKTRKTEISKVSKHNSLSKPDQEVNNHSNAP</sequence>
<organism evidence="2">
    <name type="scientific">Anguilla anguilla</name>
    <name type="common">European freshwater eel</name>
    <name type="synonym">Muraena anguilla</name>
    <dbReference type="NCBI Taxonomy" id="7936"/>
    <lineage>
        <taxon>Eukaryota</taxon>
        <taxon>Metazoa</taxon>
        <taxon>Chordata</taxon>
        <taxon>Craniata</taxon>
        <taxon>Vertebrata</taxon>
        <taxon>Euteleostomi</taxon>
        <taxon>Actinopterygii</taxon>
        <taxon>Neopterygii</taxon>
        <taxon>Teleostei</taxon>
        <taxon>Anguilliformes</taxon>
        <taxon>Anguillidae</taxon>
        <taxon>Anguilla</taxon>
    </lineage>
</organism>
<reference evidence="2" key="2">
    <citation type="journal article" date="2015" name="Fish Shellfish Immunol.">
        <title>Early steps in the European eel (Anguilla anguilla)-Vibrio vulnificus interaction in the gills: Role of the RtxA13 toxin.</title>
        <authorList>
            <person name="Callol A."/>
            <person name="Pajuelo D."/>
            <person name="Ebbesson L."/>
            <person name="Teles M."/>
            <person name="MacKenzie S."/>
            <person name="Amaro C."/>
        </authorList>
    </citation>
    <scope>NUCLEOTIDE SEQUENCE</scope>
</reference>
<proteinExistence type="predicted"/>
<name>A0A0E9WP42_ANGAN</name>
<dbReference type="AlphaFoldDB" id="A0A0E9WP42"/>
<reference evidence="2" key="1">
    <citation type="submission" date="2014-11" db="EMBL/GenBank/DDBJ databases">
        <authorList>
            <person name="Amaro Gonzalez C."/>
        </authorList>
    </citation>
    <scope>NUCLEOTIDE SEQUENCE</scope>
</reference>
<protein>
    <submittedName>
        <fullName evidence="2">Uncharacterized protein</fullName>
    </submittedName>
</protein>
<evidence type="ECO:0000256" key="1">
    <source>
        <dbReference type="SAM" id="MobiDB-lite"/>
    </source>
</evidence>
<feature type="compositionally biased region" description="Polar residues" evidence="1">
    <location>
        <begin position="37"/>
        <end position="54"/>
    </location>
</feature>
<feature type="region of interest" description="Disordered" evidence="1">
    <location>
        <begin position="33"/>
        <end position="54"/>
    </location>
</feature>